<reference evidence="1 2" key="1">
    <citation type="submission" date="2018-10" db="EMBL/GenBank/DDBJ databases">
        <title>Genotypes and phenotypes of Enterococci isolated from broiler chickens.</title>
        <authorList>
            <person name="Muhammad A.R."/>
            <person name="Diarra M.S."/>
        </authorList>
    </citation>
    <scope>NUCLEOTIDE SEQUENCE [LARGE SCALE GENOMIC DNA]</scope>
    <source>
        <strain evidence="1 2">P5 C A 35</strain>
    </source>
</reference>
<dbReference type="Proteomes" id="UP000281752">
    <property type="component" value="Unassembled WGS sequence"/>
</dbReference>
<evidence type="ECO:0000313" key="2">
    <source>
        <dbReference type="Proteomes" id="UP000281752"/>
    </source>
</evidence>
<evidence type="ECO:0000313" key="1">
    <source>
        <dbReference type="EMBL" id="ROX58246.1"/>
    </source>
</evidence>
<protein>
    <submittedName>
        <fullName evidence="1">Uncharacterized protein</fullName>
    </submittedName>
</protein>
<dbReference type="EMBL" id="RKNM01000002">
    <property type="protein sequence ID" value="ROX58246.1"/>
    <property type="molecule type" value="Genomic_DNA"/>
</dbReference>
<accession>A0AB74CWJ1</accession>
<sequence>MIWWLFHSLNPCYTDSVVVVNRGCKKAVLYQVIKTAKQKQLLLFFGWWGLLPMQAFKHRLLGKRNGDTAFVTALYEIVFP</sequence>
<name>A0AB74CWJ1_ENTFC</name>
<organism evidence="1 2">
    <name type="scientific">Enterococcus faecium</name>
    <name type="common">Streptococcus faecium</name>
    <dbReference type="NCBI Taxonomy" id="1352"/>
    <lineage>
        <taxon>Bacteria</taxon>
        <taxon>Bacillati</taxon>
        <taxon>Bacillota</taxon>
        <taxon>Bacilli</taxon>
        <taxon>Lactobacillales</taxon>
        <taxon>Enterococcaceae</taxon>
        <taxon>Enterococcus</taxon>
    </lineage>
</organism>
<dbReference type="AlphaFoldDB" id="A0AB74CWJ1"/>
<comment type="caution">
    <text evidence="1">The sequence shown here is derived from an EMBL/GenBank/DDBJ whole genome shotgun (WGS) entry which is preliminary data.</text>
</comment>
<proteinExistence type="predicted"/>
<gene>
    <name evidence="1" type="ORF">EGW36_03165</name>
</gene>